<evidence type="ECO:0000313" key="1">
    <source>
        <dbReference type="EMBL" id="KAH0899988.1"/>
    </source>
</evidence>
<gene>
    <name evidence="1" type="ORF">HID58_049556</name>
</gene>
<sequence length="98" mass="11231">KGITSKSEACYCFSPSKAESYVLLQSKIFNIVLCLVIQVPDRSGTDLASLLNLFHLKGFMHSIQPLPATWIEPSIRCSPSFPYWYVRQQSGRRLYVRF</sequence>
<proteinExistence type="predicted"/>
<evidence type="ECO:0000313" key="2">
    <source>
        <dbReference type="Proteomes" id="UP000824890"/>
    </source>
</evidence>
<dbReference type="EMBL" id="JAGKQM010000012">
    <property type="protein sequence ID" value="KAH0899988.1"/>
    <property type="molecule type" value="Genomic_DNA"/>
</dbReference>
<organism evidence="1 2">
    <name type="scientific">Brassica napus</name>
    <name type="common">Rape</name>
    <dbReference type="NCBI Taxonomy" id="3708"/>
    <lineage>
        <taxon>Eukaryota</taxon>
        <taxon>Viridiplantae</taxon>
        <taxon>Streptophyta</taxon>
        <taxon>Embryophyta</taxon>
        <taxon>Tracheophyta</taxon>
        <taxon>Spermatophyta</taxon>
        <taxon>Magnoliopsida</taxon>
        <taxon>eudicotyledons</taxon>
        <taxon>Gunneridae</taxon>
        <taxon>Pentapetalae</taxon>
        <taxon>rosids</taxon>
        <taxon>malvids</taxon>
        <taxon>Brassicales</taxon>
        <taxon>Brassicaceae</taxon>
        <taxon>Brassiceae</taxon>
        <taxon>Brassica</taxon>
    </lineage>
</organism>
<name>A0ABQ8B5J7_BRANA</name>
<protein>
    <submittedName>
        <fullName evidence="1">Uncharacterized protein</fullName>
    </submittedName>
</protein>
<feature type="non-terminal residue" evidence="1">
    <location>
        <position position="1"/>
    </location>
</feature>
<accession>A0ABQ8B5J7</accession>
<dbReference type="Proteomes" id="UP000824890">
    <property type="component" value="Unassembled WGS sequence"/>
</dbReference>
<reference evidence="1 2" key="1">
    <citation type="submission" date="2021-05" db="EMBL/GenBank/DDBJ databases">
        <title>Genome Assembly of Synthetic Allotetraploid Brassica napus Reveals Homoeologous Exchanges between Subgenomes.</title>
        <authorList>
            <person name="Davis J.T."/>
        </authorList>
    </citation>
    <scope>NUCLEOTIDE SEQUENCE [LARGE SCALE GENOMIC DNA]</scope>
    <source>
        <strain evidence="2">cv. Da-Ae</strain>
        <tissue evidence="1">Seedling</tissue>
    </source>
</reference>
<keyword evidence="2" id="KW-1185">Reference proteome</keyword>
<comment type="caution">
    <text evidence="1">The sequence shown here is derived from an EMBL/GenBank/DDBJ whole genome shotgun (WGS) entry which is preliminary data.</text>
</comment>